<evidence type="ECO:0008006" key="3">
    <source>
        <dbReference type="Google" id="ProtNLM"/>
    </source>
</evidence>
<evidence type="ECO:0000313" key="1">
    <source>
        <dbReference type="EMBL" id="GIN20877.1"/>
    </source>
</evidence>
<proteinExistence type="predicted"/>
<keyword evidence="2" id="KW-1185">Reference proteome</keyword>
<comment type="caution">
    <text evidence="1">The sequence shown here is derived from an EMBL/GenBank/DDBJ whole genome shotgun (WGS) entry which is preliminary data.</text>
</comment>
<organism evidence="1 2">
    <name type="scientific">Siminovitchia fordii</name>
    <dbReference type="NCBI Taxonomy" id="254759"/>
    <lineage>
        <taxon>Bacteria</taxon>
        <taxon>Bacillati</taxon>
        <taxon>Bacillota</taxon>
        <taxon>Bacilli</taxon>
        <taxon>Bacillales</taxon>
        <taxon>Bacillaceae</taxon>
        <taxon>Siminovitchia</taxon>
    </lineage>
</organism>
<reference evidence="1 2" key="1">
    <citation type="submission" date="2021-03" db="EMBL/GenBank/DDBJ databases">
        <title>Antimicrobial resistance genes in bacteria isolated from Japanese honey, and their potential for conferring macrolide and lincosamide resistance in the American foulbrood pathogen Paenibacillus larvae.</title>
        <authorList>
            <person name="Okamoto M."/>
            <person name="Kumagai M."/>
            <person name="Kanamori H."/>
            <person name="Takamatsu D."/>
        </authorList>
    </citation>
    <scope>NUCLEOTIDE SEQUENCE [LARGE SCALE GENOMIC DNA]</scope>
    <source>
        <strain evidence="1 2">J1TS3</strain>
    </source>
</reference>
<evidence type="ECO:0000313" key="2">
    <source>
        <dbReference type="Proteomes" id="UP000680279"/>
    </source>
</evidence>
<accession>A0ABQ4K571</accession>
<sequence>MAIKELNKEDKFSIFMLNKIAGIALSSYYKWLNRRPAEQEKLNEDIIEEIIHLHEKYDGIYSYQLMTMNVN</sequence>
<protein>
    <recommendedName>
        <fullName evidence="3">Transposase</fullName>
    </recommendedName>
</protein>
<dbReference type="Proteomes" id="UP000680279">
    <property type="component" value="Unassembled WGS sequence"/>
</dbReference>
<name>A0ABQ4K571_9BACI</name>
<dbReference type="EMBL" id="BOQT01000006">
    <property type="protein sequence ID" value="GIN20877.1"/>
    <property type="molecule type" value="Genomic_DNA"/>
</dbReference>
<gene>
    <name evidence="1" type="ORF">J1TS3_20110</name>
</gene>